<dbReference type="Proteomes" id="UP001151760">
    <property type="component" value="Unassembled WGS sequence"/>
</dbReference>
<comment type="caution">
    <text evidence="2">The sequence shown here is derived from an EMBL/GenBank/DDBJ whole genome shotgun (WGS) entry which is preliminary data.</text>
</comment>
<dbReference type="EMBL" id="BQNB010014425">
    <property type="protein sequence ID" value="GJT28003.1"/>
    <property type="molecule type" value="Genomic_DNA"/>
</dbReference>
<protein>
    <submittedName>
        <fullName evidence="2">Retrovirus-related pol polyprotein from transposon TNT 1-94</fullName>
    </submittedName>
</protein>
<name>A0ABQ5CPY4_9ASTR</name>
<dbReference type="PANTHER" id="PTHR11439:SF509">
    <property type="entry name" value="RNA-DIRECTED DNA POLYMERASE"/>
    <property type="match status" value="1"/>
</dbReference>
<dbReference type="Gene3D" id="3.30.420.10">
    <property type="entry name" value="Ribonuclease H-like superfamily/Ribonuclease H"/>
    <property type="match status" value="1"/>
</dbReference>
<gene>
    <name evidence="2" type="ORF">Tco_0908278</name>
</gene>
<reference evidence="2" key="1">
    <citation type="journal article" date="2022" name="Int. J. Mol. Sci.">
        <title>Draft Genome of Tanacetum Coccineum: Genomic Comparison of Closely Related Tanacetum-Family Plants.</title>
        <authorList>
            <person name="Yamashiro T."/>
            <person name="Shiraishi A."/>
            <person name="Nakayama K."/>
            <person name="Satake H."/>
        </authorList>
    </citation>
    <scope>NUCLEOTIDE SEQUENCE</scope>
</reference>
<dbReference type="SUPFAM" id="SSF53098">
    <property type="entry name" value="Ribonuclease H-like"/>
    <property type="match status" value="1"/>
</dbReference>
<accession>A0ABQ5CPY4</accession>
<dbReference type="PANTHER" id="PTHR11439">
    <property type="entry name" value="GAG-POL-RELATED RETROTRANSPOSON"/>
    <property type="match status" value="1"/>
</dbReference>
<dbReference type="InterPro" id="IPR036397">
    <property type="entry name" value="RNaseH_sf"/>
</dbReference>
<reference evidence="2" key="2">
    <citation type="submission" date="2022-01" db="EMBL/GenBank/DDBJ databases">
        <authorList>
            <person name="Yamashiro T."/>
            <person name="Shiraishi A."/>
            <person name="Satake H."/>
            <person name="Nakayama K."/>
        </authorList>
    </citation>
    <scope>NUCLEOTIDE SEQUENCE</scope>
</reference>
<dbReference type="InterPro" id="IPR001584">
    <property type="entry name" value="Integrase_cat-core"/>
</dbReference>
<organism evidence="2 3">
    <name type="scientific">Tanacetum coccineum</name>
    <dbReference type="NCBI Taxonomy" id="301880"/>
    <lineage>
        <taxon>Eukaryota</taxon>
        <taxon>Viridiplantae</taxon>
        <taxon>Streptophyta</taxon>
        <taxon>Embryophyta</taxon>
        <taxon>Tracheophyta</taxon>
        <taxon>Spermatophyta</taxon>
        <taxon>Magnoliopsida</taxon>
        <taxon>eudicotyledons</taxon>
        <taxon>Gunneridae</taxon>
        <taxon>Pentapetalae</taxon>
        <taxon>asterids</taxon>
        <taxon>campanulids</taxon>
        <taxon>Asterales</taxon>
        <taxon>Asteraceae</taxon>
        <taxon>Asteroideae</taxon>
        <taxon>Anthemideae</taxon>
        <taxon>Anthemidinae</taxon>
        <taxon>Tanacetum</taxon>
    </lineage>
</organism>
<evidence type="ECO:0000259" key="1">
    <source>
        <dbReference type="PROSITE" id="PS50994"/>
    </source>
</evidence>
<feature type="domain" description="Integrase catalytic" evidence="1">
    <location>
        <begin position="1"/>
        <end position="107"/>
    </location>
</feature>
<dbReference type="Pfam" id="PF07727">
    <property type="entry name" value="RVT_2"/>
    <property type="match status" value="1"/>
</dbReference>
<evidence type="ECO:0000313" key="2">
    <source>
        <dbReference type="EMBL" id="GJT28003.1"/>
    </source>
</evidence>
<sequence length="479" mass="54565">MRARVLKVWSDNGTKFKNGELQKVYEKLGIIHHTLIARTPQQNSVVERRNHTLVEAAHTILIFSKSPEFLWAEAIATACFTQNRSILTVMASECNNSGPGFNYSNFQDSSKDSNSIPSKEDLHNLFGPLYEEYYATRSLEVLDNSAANTLDKEDTLSSSSIISVQEDVAELDGNTFINVFATPKFEKGESSSNYQDPSNMHKFHQKHRFTERWTKNHLIEQVIVSTTKPTNIKEAMLDHNYIESMQDELNKFKRLDVWELVARPADRNVFKGYSQQEGIYFEEFFALVARLKAVRMFVAYAAHKNFTIYHMDVRTVFLNGPLKEEVFHGMDGCDSISTPIATAKIDADVQGTANDQTKYPSMIGGLMYLTASRPDITFETFLCARYQARPTEKHLKEVKRIFHYLKHFINMGLWYSKDSRFELIAYSDADHARCHDDCKSTSGGVPFLVAREGVTCIKQRHHNQSSDGVRNMVTASRGG</sequence>
<dbReference type="InterPro" id="IPR012337">
    <property type="entry name" value="RNaseH-like_sf"/>
</dbReference>
<keyword evidence="3" id="KW-1185">Reference proteome</keyword>
<evidence type="ECO:0000313" key="3">
    <source>
        <dbReference type="Proteomes" id="UP001151760"/>
    </source>
</evidence>
<proteinExistence type="predicted"/>
<dbReference type="InterPro" id="IPR013103">
    <property type="entry name" value="RVT_2"/>
</dbReference>
<dbReference type="PROSITE" id="PS50994">
    <property type="entry name" value="INTEGRASE"/>
    <property type="match status" value="1"/>
</dbReference>